<keyword evidence="1" id="KW-0472">Membrane</keyword>
<evidence type="ECO:0000313" key="2">
    <source>
        <dbReference type="EMBL" id="VVV03178.1"/>
    </source>
</evidence>
<keyword evidence="1" id="KW-0812">Transmembrane</keyword>
<dbReference type="EMBL" id="LR721750">
    <property type="protein sequence ID" value="VVV03178.1"/>
    <property type="molecule type" value="Genomic_DNA"/>
</dbReference>
<gene>
    <name evidence="2" type="ORF">AW0309160_00531</name>
</gene>
<feature type="transmembrane region" description="Helical" evidence="1">
    <location>
        <begin position="12"/>
        <end position="36"/>
    </location>
</feature>
<proteinExistence type="predicted"/>
<sequence length="81" mass="9605">MRAEYNTNCQLVYALFYFWIEFSPIWLCLLSAVANYSRIYTISNTKNSVNPQLLSFIAHQRHQLLLIISLHHVFACLQYHL</sequence>
<protein>
    <submittedName>
        <fullName evidence="2">Uncharacterized protein</fullName>
    </submittedName>
</protein>
<evidence type="ECO:0000256" key="1">
    <source>
        <dbReference type="SAM" id="Phobius"/>
    </source>
</evidence>
<organism evidence="2">
    <name type="scientific">Aliivibrio wodanis</name>
    <dbReference type="NCBI Taxonomy" id="80852"/>
    <lineage>
        <taxon>Bacteria</taxon>
        <taxon>Pseudomonadati</taxon>
        <taxon>Pseudomonadota</taxon>
        <taxon>Gammaproteobacteria</taxon>
        <taxon>Vibrionales</taxon>
        <taxon>Vibrionaceae</taxon>
        <taxon>Aliivibrio</taxon>
    </lineage>
</organism>
<name>A0A5Q4ZQS5_9GAMM</name>
<keyword evidence="1" id="KW-1133">Transmembrane helix</keyword>
<dbReference type="AlphaFoldDB" id="A0A5Q4ZQS5"/>
<reference evidence="2" key="1">
    <citation type="submission" date="2019-09" db="EMBL/GenBank/DDBJ databases">
        <authorList>
            <person name="Hjerde E."/>
        </authorList>
    </citation>
    <scope>NUCLEOTIDE SEQUENCE</scope>
    <source>
        <strain evidence="2">06/09/160</strain>
    </source>
</reference>
<accession>A0A5Q4ZQS5</accession>